<organism evidence="1 2">
    <name type="scientific">Enterocloster clostridioformis</name>
    <dbReference type="NCBI Taxonomy" id="1531"/>
    <lineage>
        <taxon>Bacteria</taxon>
        <taxon>Bacillati</taxon>
        <taxon>Bacillota</taxon>
        <taxon>Clostridia</taxon>
        <taxon>Lachnospirales</taxon>
        <taxon>Lachnospiraceae</taxon>
        <taxon>Enterocloster</taxon>
    </lineage>
</organism>
<comment type="caution">
    <text evidence="1">The sequence shown here is derived from an EMBL/GenBank/DDBJ whole genome shotgun (WGS) entry which is preliminary data.</text>
</comment>
<protein>
    <submittedName>
        <fullName evidence="1">2-phosphosulfolactate phosphatase</fullName>
    </submittedName>
</protein>
<evidence type="ECO:0000313" key="1">
    <source>
        <dbReference type="EMBL" id="SET90874.1"/>
    </source>
</evidence>
<dbReference type="GO" id="GO:0000287">
    <property type="term" value="F:magnesium ion binding"/>
    <property type="evidence" value="ECO:0007669"/>
    <property type="project" value="InterPro"/>
</dbReference>
<dbReference type="SUPFAM" id="SSF142823">
    <property type="entry name" value="ComB-like"/>
    <property type="match status" value="1"/>
</dbReference>
<dbReference type="AlphaFoldDB" id="A0A1I0I2Z3"/>
<reference evidence="1 2" key="1">
    <citation type="submission" date="2016-10" db="EMBL/GenBank/DDBJ databases">
        <authorList>
            <person name="Varghese N."/>
            <person name="Submissions S."/>
        </authorList>
    </citation>
    <scope>NUCLEOTIDE SEQUENCE [LARGE SCALE GENOMIC DNA]</scope>
    <source>
        <strain evidence="1 2">NLAE-zl-C196</strain>
    </source>
</reference>
<dbReference type="InterPro" id="IPR036702">
    <property type="entry name" value="ComB-like_sf"/>
</dbReference>
<dbReference type="EMBL" id="FOIO01000034">
    <property type="protein sequence ID" value="SET90874.1"/>
    <property type="molecule type" value="Genomic_DNA"/>
</dbReference>
<accession>A0A1I0I2Z3</accession>
<evidence type="ECO:0000313" key="2">
    <source>
        <dbReference type="Proteomes" id="UP000182121"/>
    </source>
</evidence>
<dbReference type="Proteomes" id="UP000182121">
    <property type="component" value="Unassembled WGS sequence"/>
</dbReference>
<proteinExistence type="predicted"/>
<gene>
    <name evidence="1" type="ORF">SAMN05216521_103412</name>
</gene>
<dbReference type="GO" id="GO:0050532">
    <property type="term" value="F:2-phosphosulfolactate phosphatase activity"/>
    <property type="evidence" value="ECO:0007669"/>
    <property type="project" value="InterPro"/>
</dbReference>
<name>A0A1I0I2Z3_9FIRM</name>
<sequence length="94" mass="10935">MVAMGNGGERTAREDVICARYIKCLLEGRTCLIDEEIRSLRTDGGEHFFRPQTQEIFPQEDFRLCTRRDIFPFVLRVEKRENGGLESVKIDVQE</sequence>